<reference evidence="1 2" key="3">
    <citation type="journal article" date="2016" name="Sci. Rep.">
        <title>Genome-wide diversity and gene expression profiling of Babesia microti isolates identify polymorphic genes that mediate host-pathogen interactions.</title>
        <authorList>
            <person name="Silva J.C."/>
            <person name="Cornillot E."/>
            <person name="McCracken C."/>
            <person name="Usmani-Brown S."/>
            <person name="Dwivedi A."/>
            <person name="Ifeonu O.O."/>
            <person name="Crabtree J."/>
            <person name="Gotia H.T."/>
            <person name="Virji A.Z."/>
            <person name="Reynes C."/>
            <person name="Colinge J."/>
            <person name="Kumar V."/>
            <person name="Lawres L."/>
            <person name="Pazzi J.E."/>
            <person name="Pablo J.V."/>
            <person name="Hung C."/>
            <person name="Brancato J."/>
            <person name="Kumari P."/>
            <person name="Orvis J."/>
            <person name="Tretina K."/>
            <person name="Chibucos M."/>
            <person name="Ott S."/>
            <person name="Sadzewicz L."/>
            <person name="Sengamalay N."/>
            <person name="Shetty A.C."/>
            <person name="Su Q."/>
            <person name="Tallon L."/>
            <person name="Fraser C.M."/>
            <person name="Frutos R."/>
            <person name="Molina D.M."/>
            <person name="Krause P.J."/>
            <person name="Ben Mamoun C."/>
        </authorList>
    </citation>
    <scope>NUCLEOTIDE SEQUENCE [LARGE SCALE GENOMIC DNA]</scope>
    <source>
        <strain evidence="1 2">RI</strain>
    </source>
</reference>
<dbReference type="AlphaFoldDB" id="I7I800"/>
<dbReference type="EMBL" id="FO082871">
    <property type="protein sequence ID" value="CCF72768.1"/>
    <property type="molecule type" value="Genomic_DNA"/>
</dbReference>
<dbReference type="KEGG" id="bmic:BMR1_01G01535"/>
<dbReference type="GeneID" id="24423382"/>
<organism evidence="1 2">
    <name type="scientific">Babesia microti (strain RI)</name>
    <dbReference type="NCBI Taxonomy" id="1133968"/>
    <lineage>
        <taxon>Eukaryota</taxon>
        <taxon>Sar</taxon>
        <taxon>Alveolata</taxon>
        <taxon>Apicomplexa</taxon>
        <taxon>Aconoidasida</taxon>
        <taxon>Piroplasmida</taxon>
        <taxon>Babesiidae</taxon>
        <taxon>Babesia</taxon>
    </lineage>
</organism>
<dbReference type="RefSeq" id="XP_012647377.1">
    <property type="nucleotide sequence ID" value="XM_012791923.1"/>
</dbReference>
<dbReference type="Proteomes" id="UP000002899">
    <property type="component" value="Chromosome I"/>
</dbReference>
<gene>
    <name evidence="1" type="ORF">BMR1_01G01535</name>
</gene>
<dbReference type="VEuPathDB" id="PiroplasmaDB:BMR1_01G01535"/>
<proteinExistence type="predicted"/>
<sequence>MADSDQFCVDNDCFNEALYLDHFLKTTGIEDILEKKRQVEYQLNCARRERDKILTELEFQIVNGIKNINKLANDSIMLKSQSKLLEGDYQRLLQLDKPYLMAFNNYINEYKLIETKTRISCMYKIPMMIKCALESNDVTRALLLLSNAYSISDTANYPSELKDICSQLIPTVTEVEKMIALHIIGGSYLPTESLYQYLTSINVDLHKSQTLHILNYLNMLDYHLKIIANCDVKLLFYTSKLYLNRLDSLKKFISNYKRSNSDICMSCAVKLQNYAGNFEELASKLCKDGEVISDLCLKCHLSPMFAKLLSAYKSEDIITVISKAKSLDPHEFNYCIMIESLKSLSIDFESELELIGDCITSNLDMFINNLDSHSFNPIFNSIKKSINNANNLYNWVREFTSVDPKLTFLNVCSNFVNNVIKIFCHIIMQECSLDNDKRSNDEYYAKSIASINYHDSLLKNYVMFNPYINPKHNVIHSKILKSAENVNNYYIINTNRNFLHMSLKLIISIKTLLLPQIIDYMNTTFNHFDSKLEDINLYHLFNVKNDCKQCKNLHFMEVVPFDNPKNSIYAMLKFLVSELLLNSSIETAIDLSKKITSIYLIRSKEPKGLNSEQIGTEICDVKELLKRRLANTVNLLEPIPINNNSTFSLDKHILSHKMYINIDPMIDDRHRLIEYHVYLVVVQIIECLRSEYINSSALLDKISRELAKVTIDFLATKNITLSHSICDLWHSITKCIHRTR</sequence>
<evidence type="ECO:0000313" key="1">
    <source>
        <dbReference type="EMBL" id="CCF72768.1"/>
    </source>
</evidence>
<protein>
    <submittedName>
        <fullName evidence="1">Uncharacterized protein</fullName>
    </submittedName>
</protein>
<accession>I7I800</accession>
<reference evidence="1 2" key="1">
    <citation type="journal article" date="2012" name="Nucleic Acids Res.">
        <title>Sequencing of the smallest Apicomplexan genome from the human pathogen Babesia microti.</title>
        <authorList>
            <person name="Cornillot E."/>
            <person name="Hadj-Kaddour K."/>
            <person name="Dassouli A."/>
            <person name="Noel B."/>
            <person name="Ranwez V."/>
            <person name="Vacherie B."/>
            <person name="Augagneur Y."/>
            <person name="Bres V."/>
            <person name="Duclos A."/>
            <person name="Randazzo S."/>
            <person name="Carcy B."/>
            <person name="Debierre-Grockiego F."/>
            <person name="Delbecq S."/>
            <person name="Moubri-Menage K."/>
            <person name="Shams-Eldin H."/>
            <person name="Usmani-Brown S."/>
            <person name="Bringaud F."/>
            <person name="Wincker P."/>
            <person name="Vivares C.P."/>
            <person name="Schwarz R.T."/>
            <person name="Schetters T.P."/>
            <person name="Krause P.J."/>
            <person name="Gorenflot A."/>
            <person name="Berry V."/>
            <person name="Barbe V."/>
            <person name="Ben Mamoun C."/>
        </authorList>
    </citation>
    <scope>NUCLEOTIDE SEQUENCE [LARGE SCALE GENOMIC DNA]</scope>
    <source>
        <strain evidence="1 2">RI</strain>
    </source>
</reference>
<name>I7I800_BABMR</name>
<reference evidence="1 2" key="2">
    <citation type="journal article" date="2013" name="PLoS ONE">
        <title>Whole genome mapping and re-organization of the nuclear and mitochondrial genomes of Babesia microti isolates.</title>
        <authorList>
            <person name="Cornillot E."/>
            <person name="Dassouli A."/>
            <person name="Garg A."/>
            <person name="Pachikara N."/>
            <person name="Randazzo S."/>
            <person name="Depoix D."/>
            <person name="Carcy B."/>
            <person name="Delbecq S."/>
            <person name="Frutos R."/>
            <person name="Silva J.C."/>
            <person name="Sutton R."/>
            <person name="Krause P.J."/>
            <person name="Mamoun C.B."/>
        </authorList>
    </citation>
    <scope>NUCLEOTIDE SEQUENCE [LARGE SCALE GENOMIC DNA]</scope>
    <source>
        <strain evidence="1 2">RI</strain>
    </source>
</reference>
<evidence type="ECO:0000313" key="2">
    <source>
        <dbReference type="Proteomes" id="UP000002899"/>
    </source>
</evidence>
<keyword evidence="2" id="KW-1185">Reference proteome</keyword>